<evidence type="ECO:0000313" key="9">
    <source>
        <dbReference type="Proteomes" id="UP000621500"/>
    </source>
</evidence>
<evidence type="ECO:0000256" key="7">
    <source>
        <dbReference type="SAM" id="Phobius"/>
    </source>
</evidence>
<accession>A0ABQ4EUV9</accession>
<comment type="subcellular location">
    <subcellularLocation>
        <location evidence="1">Cell membrane</location>
        <topology evidence="1">Multi-pass membrane protein</topology>
    </subcellularLocation>
</comment>
<dbReference type="PANTHER" id="PTHR30482">
    <property type="entry name" value="HIGH-AFFINITY BRANCHED-CHAIN AMINO ACID TRANSPORT SYSTEM PERMEASE"/>
    <property type="match status" value="1"/>
</dbReference>
<feature type="region of interest" description="Disordered" evidence="6">
    <location>
        <begin position="1"/>
        <end position="39"/>
    </location>
</feature>
<organism evidence="8 9">
    <name type="scientific">Plantactinospora mayteni</name>
    <dbReference type="NCBI Taxonomy" id="566021"/>
    <lineage>
        <taxon>Bacteria</taxon>
        <taxon>Bacillati</taxon>
        <taxon>Actinomycetota</taxon>
        <taxon>Actinomycetes</taxon>
        <taxon>Micromonosporales</taxon>
        <taxon>Micromonosporaceae</taxon>
        <taxon>Plantactinospora</taxon>
    </lineage>
</organism>
<evidence type="ECO:0000256" key="5">
    <source>
        <dbReference type="ARBA" id="ARBA00023136"/>
    </source>
</evidence>
<feature type="transmembrane region" description="Helical" evidence="7">
    <location>
        <begin position="315"/>
        <end position="339"/>
    </location>
</feature>
<dbReference type="CDD" id="cd06581">
    <property type="entry name" value="TM_PBP1_LivM_like"/>
    <property type="match status" value="1"/>
</dbReference>
<feature type="transmembrane region" description="Helical" evidence="7">
    <location>
        <begin position="287"/>
        <end position="309"/>
    </location>
</feature>
<evidence type="ECO:0000256" key="3">
    <source>
        <dbReference type="ARBA" id="ARBA00022692"/>
    </source>
</evidence>
<dbReference type="RefSeq" id="WP_203859884.1">
    <property type="nucleotide sequence ID" value="NZ_BAAAZQ010000017.1"/>
</dbReference>
<dbReference type="Pfam" id="PF02653">
    <property type="entry name" value="BPD_transp_2"/>
    <property type="match status" value="1"/>
</dbReference>
<sequence length="362" mass="38078">MTERSRVVTPEVAAGAGASASASAERSAERPAERPARPPSVLGAVAGAPTWFRYALLAVGLGVALWLPNGLYPTVAVDIACWALFAVSVDLLLGFTGLLSFGHAAFWGTSAYVTGLVAIHAGAPFPVAVLGGALAAAALAAPIGYLAVRRTGIYFAMVTLAFAQMVYYVANEWRSVTRGENGLQGVPRELAGLDLTDEYYFYYAALPIVLAGLFAAWRIVNSPFGRVLVGIRDNPARARALGYPVHRYKLTVFVLSGFIAGLGGGLFAVGHRFVALDVLHWTTSGKAVIMVVLGGIGTLWGGLLGAAVLVRLEDWLSFSGFDTIGLVTGGIFVLVVLLFRRGIWGSVAALAQRLAAGRRRDS</sequence>
<feature type="compositionally biased region" description="Low complexity" evidence="6">
    <location>
        <begin position="10"/>
        <end position="25"/>
    </location>
</feature>
<dbReference type="InterPro" id="IPR001851">
    <property type="entry name" value="ABC_transp_permease"/>
</dbReference>
<evidence type="ECO:0000256" key="1">
    <source>
        <dbReference type="ARBA" id="ARBA00004651"/>
    </source>
</evidence>
<feature type="transmembrane region" description="Helical" evidence="7">
    <location>
        <begin position="200"/>
        <end position="220"/>
    </location>
</feature>
<reference evidence="8 9" key="1">
    <citation type="submission" date="2021-01" db="EMBL/GenBank/DDBJ databases">
        <title>Whole genome shotgun sequence of Plantactinospora mayteni NBRC 109088.</title>
        <authorList>
            <person name="Komaki H."/>
            <person name="Tamura T."/>
        </authorList>
    </citation>
    <scope>NUCLEOTIDE SEQUENCE [LARGE SCALE GENOMIC DNA]</scope>
    <source>
        <strain evidence="8 9">NBRC 109088</strain>
    </source>
</reference>
<evidence type="ECO:0000313" key="8">
    <source>
        <dbReference type="EMBL" id="GIG98439.1"/>
    </source>
</evidence>
<keyword evidence="2" id="KW-1003">Cell membrane</keyword>
<feature type="transmembrane region" description="Helical" evidence="7">
    <location>
        <begin position="75"/>
        <end position="95"/>
    </location>
</feature>
<comment type="caution">
    <text evidence="8">The sequence shown here is derived from an EMBL/GenBank/DDBJ whole genome shotgun (WGS) entry which is preliminary data.</text>
</comment>
<proteinExistence type="predicted"/>
<keyword evidence="4 7" id="KW-1133">Transmembrane helix</keyword>
<keyword evidence="3 7" id="KW-0812">Transmembrane</keyword>
<dbReference type="InterPro" id="IPR043428">
    <property type="entry name" value="LivM-like"/>
</dbReference>
<gene>
    <name evidence="8" type="ORF">Pma05_50120</name>
</gene>
<keyword evidence="9" id="KW-1185">Reference proteome</keyword>
<dbReference type="PANTHER" id="PTHR30482:SF17">
    <property type="entry name" value="ABC TRANSPORTER ATP-BINDING PROTEIN"/>
    <property type="match status" value="1"/>
</dbReference>
<feature type="transmembrane region" description="Helical" evidence="7">
    <location>
        <begin position="250"/>
        <end position="275"/>
    </location>
</feature>
<feature type="transmembrane region" description="Helical" evidence="7">
    <location>
        <begin position="153"/>
        <end position="170"/>
    </location>
</feature>
<evidence type="ECO:0000256" key="6">
    <source>
        <dbReference type="SAM" id="MobiDB-lite"/>
    </source>
</evidence>
<feature type="transmembrane region" description="Helical" evidence="7">
    <location>
        <begin position="51"/>
        <end position="68"/>
    </location>
</feature>
<feature type="compositionally biased region" description="Basic and acidic residues" evidence="6">
    <location>
        <begin position="26"/>
        <end position="36"/>
    </location>
</feature>
<keyword evidence="5 7" id="KW-0472">Membrane</keyword>
<evidence type="ECO:0000256" key="2">
    <source>
        <dbReference type="ARBA" id="ARBA00022475"/>
    </source>
</evidence>
<name>A0ABQ4EUV9_9ACTN</name>
<feature type="transmembrane region" description="Helical" evidence="7">
    <location>
        <begin position="127"/>
        <end position="147"/>
    </location>
</feature>
<dbReference type="Proteomes" id="UP000621500">
    <property type="component" value="Unassembled WGS sequence"/>
</dbReference>
<dbReference type="EMBL" id="BONX01000035">
    <property type="protein sequence ID" value="GIG98439.1"/>
    <property type="molecule type" value="Genomic_DNA"/>
</dbReference>
<evidence type="ECO:0000256" key="4">
    <source>
        <dbReference type="ARBA" id="ARBA00022989"/>
    </source>
</evidence>
<protein>
    <submittedName>
        <fullName evidence="8">Branched-chain amino acid ABC transporter permease</fullName>
    </submittedName>
</protein>